<dbReference type="CDD" id="cd02526">
    <property type="entry name" value="GT2_RfbF_like"/>
    <property type="match status" value="1"/>
</dbReference>
<dbReference type="InterPro" id="IPR029044">
    <property type="entry name" value="Nucleotide-diphossugar_trans"/>
</dbReference>
<dbReference type="PANTHER" id="PTHR43685:SF2">
    <property type="entry name" value="GLYCOSYLTRANSFERASE 2-LIKE DOMAIN-CONTAINING PROTEIN"/>
    <property type="match status" value="1"/>
</dbReference>
<feature type="domain" description="Glycosyltransferase 2-like" evidence="1">
    <location>
        <begin position="6"/>
        <end position="134"/>
    </location>
</feature>
<organism evidence="2 3">
    <name type="scientific">Limosilactobacillus reuteri</name>
    <name type="common">Lactobacillus reuteri</name>
    <dbReference type="NCBI Taxonomy" id="1598"/>
    <lineage>
        <taxon>Bacteria</taxon>
        <taxon>Bacillati</taxon>
        <taxon>Bacillota</taxon>
        <taxon>Bacilli</taxon>
        <taxon>Lactobacillales</taxon>
        <taxon>Lactobacillaceae</taxon>
        <taxon>Limosilactobacillus</taxon>
    </lineage>
</organism>
<dbReference type="SUPFAM" id="SSF53448">
    <property type="entry name" value="Nucleotide-diphospho-sugar transferases"/>
    <property type="match status" value="1"/>
</dbReference>
<dbReference type="AlphaFoldDB" id="A0A6A8CYP2"/>
<evidence type="ECO:0000313" key="2">
    <source>
        <dbReference type="EMBL" id="MRG69307.1"/>
    </source>
</evidence>
<dbReference type="Proteomes" id="UP000430985">
    <property type="component" value="Unassembled WGS sequence"/>
</dbReference>
<dbReference type="Pfam" id="PF00535">
    <property type="entry name" value="Glycos_transf_2"/>
    <property type="match status" value="1"/>
</dbReference>
<gene>
    <name evidence="2" type="ORF">GIX83_05570</name>
</gene>
<comment type="caution">
    <text evidence="2">The sequence shown here is derived from an EMBL/GenBank/DDBJ whole genome shotgun (WGS) entry which is preliminary data.</text>
</comment>
<sequence>MEKISCGIVLYNPEINRLKENIYSIKEQVDNIVFFDNGSKNINEIRKNLLSINKNFKIISSNKNRGIAYALNKIAQYAIDNGYNWLLTLDQDTVVSKNLVSIYRKYLNLPRVGQLACLYTDRNADNKVRKNKKQAYQKVKYCITSGTLINLEALKKVGGYDEQLFIDWVDNEICCRLRTFNYETYVINFYGFLQEMGHIKENRILFKKIYTPNYNPIRYYYNARNSIYVSQKYSDEKVYKIIFNQLKMATMISVFENEKLKKVKAIFTGIKDGFKID</sequence>
<proteinExistence type="predicted"/>
<dbReference type="EMBL" id="WJNE01000014">
    <property type="protein sequence ID" value="MRG69307.1"/>
    <property type="molecule type" value="Genomic_DNA"/>
</dbReference>
<dbReference type="InterPro" id="IPR001173">
    <property type="entry name" value="Glyco_trans_2-like"/>
</dbReference>
<dbReference type="InterPro" id="IPR050834">
    <property type="entry name" value="Glycosyltransf_2"/>
</dbReference>
<dbReference type="RefSeq" id="WP_153702296.1">
    <property type="nucleotide sequence ID" value="NZ_WJNE01000014.1"/>
</dbReference>
<accession>A0A6A8CYP2</accession>
<protein>
    <submittedName>
        <fullName evidence="2">Glycosyltransferase</fullName>
    </submittedName>
</protein>
<dbReference type="PANTHER" id="PTHR43685">
    <property type="entry name" value="GLYCOSYLTRANSFERASE"/>
    <property type="match status" value="1"/>
</dbReference>
<keyword evidence="2" id="KW-0808">Transferase</keyword>
<evidence type="ECO:0000313" key="3">
    <source>
        <dbReference type="Proteomes" id="UP000430985"/>
    </source>
</evidence>
<evidence type="ECO:0000259" key="1">
    <source>
        <dbReference type="Pfam" id="PF00535"/>
    </source>
</evidence>
<dbReference type="GO" id="GO:0016740">
    <property type="term" value="F:transferase activity"/>
    <property type="evidence" value="ECO:0007669"/>
    <property type="project" value="UniProtKB-KW"/>
</dbReference>
<name>A0A6A8CYP2_LIMRT</name>
<reference evidence="2 3" key="1">
    <citation type="submission" date="2019-11" db="EMBL/GenBank/DDBJ databases">
        <title>Draft genome sequence of 12 host-associated Lactobacillus reuteri rodent strains.</title>
        <authorList>
            <person name="Zhang S."/>
            <person name="Ozcam M."/>
            <person name="Van Pijkeren J.P."/>
        </authorList>
    </citation>
    <scope>NUCLEOTIDE SEQUENCE [LARGE SCALE GENOMIC DNA]</scope>
    <source>
        <strain evidence="2 3">Rat19</strain>
    </source>
</reference>
<dbReference type="Gene3D" id="3.90.550.10">
    <property type="entry name" value="Spore Coat Polysaccharide Biosynthesis Protein SpsA, Chain A"/>
    <property type="match status" value="1"/>
</dbReference>